<name>A0A7X3FSV4_9HYPH</name>
<evidence type="ECO:0000313" key="8">
    <source>
        <dbReference type="EMBL" id="MVT00004.1"/>
    </source>
</evidence>
<dbReference type="GO" id="GO:0009372">
    <property type="term" value="P:quorum sensing"/>
    <property type="evidence" value="ECO:0007669"/>
    <property type="project" value="UniProtKB-UniRule"/>
</dbReference>
<keyword evidence="9" id="KW-1185">Reference proteome</keyword>
<evidence type="ECO:0000256" key="4">
    <source>
        <dbReference type="ARBA" id="ARBA00022929"/>
    </source>
</evidence>
<dbReference type="InterPro" id="IPR016181">
    <property type="entry name" value="Acyl_CoA_acyltransferase"/>
</dbReference>
<comment type="similarity">
    <text evidence="5 6">Belongs to the autoinducer synthase family.</text>
</comment>
<evidence type="ECO:0000256" key="7">
    <source>
        <dbReference type="SAM" id="MobiDB-lite"/>
    </source>
</evidence>
<keyword evidence="2 6" id="KW-0808">Transferase</keyword>
<sequence length="224" mass="24831">MPVAGGRSMKLHIIRSPADRHDRELLEQNFRLRHRIFVELAGWNSLRRADARDVDDFDNDDATHLLISDSGVVVGGSRLTPLNRPNLLQTVFNGLVQGKLPAHPSLGADWTRFYVHPDRREGRRRAPESAALFCAVMEYALLQGYSFITFVSSISMLEHGTAVGWRITPLGTPAISDGKPIVAAWIEVSEQALQNVRRRTGISRPLAPVHGPPPVVWPDGPQLA</sequence>
<dbReference type="Proteomes" id="UP000438106">
    <property type="component" value="Unassembled WGS sequence"/>
</dbReference>
<evidence type="ECO:0000256" key="2">
    <source>
        <dbReference type="ARBA" id="ARBA00022679"/>
    </source>
</evidence>
<dbReference type="Gene3D" id="3.40.630.30">
    <property type="match status" value="1"/>
</dbReference>
<accession>A0A7X3FSV4</accession>
<comment type="catalytic activity">
    <reaction evidence="6">
        <text>a fatty acyl-[ACP] + S-adenosyl-L-methionine = an N-acyl-L-homoserine lactone + S-methyl-5'-thioadenosine + holo-[ACP] + H(+)</text>
        <dbReference type="Rhea" id="RHEA:10096"/>
        <dbReference type="Rhea" id="RHEA-COMP:9685"/>
        <dbReference type="Rhea" id="RHEA-COMP:14125"/>
        <dbReference type="ChEBI" id="CHEBI:15378"/>
        <dbReference type="ChEBI" id="CHEBI:17509"/>
        <dbReference type="ChEBI" id="CHEBI:55474"/>
        <dbReference type="ChEBI" id="CHEBI:59789"/>
        <dbReference type="ChEBI" id="CHEBI:64479"/>
        <dbReference type="ChEBI" id="CHEBI:138651"/>
        <dbReference type="EC" id="2.3.1.184"/>
    </reaction>
</comment>
<comment type="caution">
    <text evidence="8">The sequence shown here is derived from an EMBL/GenBank/DDBJ whole genome shotgun (WGS) entry which is preliminary data.</text>
</comment>
<keyword evidence="1 5" id="KW-0673">Quorum sensing</keyword>
<dbReference type="PROSITE" id="PS51187">
    <property type="entry name" value="AUTOINDUCER_SYNTH_2"/>
    <property type="match status" value="1"/>
</dbReference>
<dbReference type="PRINTS" id="PR01549">
    <property type="entry name" value="AUTOINDCRSYN"/>
</dbReference>
<dbReference type="EMBL" id="WQRF01000004">
    <property type="protein sequence ID" value="MVT00004.1"/>
    <property type="molecule type" value="Genomic_DNA"/>
</dbReference>
<keyword evidence="3 6" id="KW-0949">S-adenosyl-L-methionine</keyword>
<dbReference type="PANTHER" id="PTHR39322">
    <property type="entry name" value="ACYL-HOMOSERINE-LACTONE SYNTHASE"/>
    <property type="match status" value="1"/>
</dbReference>
<evidence type="ECO:0000313" key="9">
    <source>
        <dbReference type="Proteomes" id="UP000438106"/>
    </source>
</evidence>
<dbReference type="AlphaFoldDB" id="A0A7X3FSV4"/>
<dbReference type="GO" id="GO:0061579">
    <property type="term" value="F:N-acyl homoserine lactone synthase activity"/>
    <property type="evidence" value="ECO:0007669"/>
    <property type="project" value="UniProtKB-UniRule"/>
</dbReference>
<dbReference type="PANTHER" id="PTHR39322:SF1">
    <property type="entry name" value="ISOVALERYL-HOMOSERINE LACTONE SYNTHASE"/>
    <property type="match status" value="1"/>
</dbReference>
<feature type="region of interest" description="Disordered" evidence="7">
    <location>
        <begin position="203"/>
        <end position="224"/>
    </location>
</feature>
<reference evidence="8 9" key="1">
    <citation type="submission" date="2019-12" db="EMBL/GenBank/DDBJ databases">
        <title>Devosia maris sp. nov., isolated from the deep seawater.</title>
        <authorList>
            <person name="Liu Y."/>
        </authorList>
    </citation>
    <scope>NUCLEOTIDE SEQUENCE [LARGE SCALE GENOMIC DNA]</scope>
    <source>
        <strain evidence="8 9">L53-10-65</strain>
    </source>
</reference>
<evidence type="ECO:0000256" key="3">
    <source>
        <dbReference type="ARBA" id="ARBA00022691"/>
    </source>
</evidence>
<gene>
    <name evidence="8" type="ORF">GO014_13310</name>
</gene>
<keyword evidence="4 5" id="KW-0071">Autoinducer synthesis</keyword>
<dbReference type="Pfam" id="PF00765">
    <property type="entry name" value="Autoind_synth"/>
    <property type="match status" value="1"/>
</dbReference>
<proteinExistence type="inferred from homology"/>
<protein>
    <recommendedName>
        <fullName evidence="6">Acyl-homoserine-lactone synthase</fullName>
        <ecNumber evidence="6">2.3.1.184</ecNumber>
    </recommendedName>
    <alternativeName>
        <fullName evidence="6">Autoinducer synthesis protein</fullName>
    </alternativeName>
</protein>
<dbReference type="EC" id="2.3.1.184" evidence="6"/>
<dbReference type="GO" id="GO:0007165">
    <property type="term" value="P:signal transduction"/>
    <property type="evidence" value="ECO:0007669"/>
    <property type="project" value="TreeGrafter"/>
</dbReference>
<dbReference type="InterPro" id="IPR001690">
    <property type="entry name" value="Autoind_synthase"/>
</dbReference>
<dbReference type="SUPFAM" id="SSF55729">
    <property type="entry name" value="Acyl-CoA N-acyltransferases (Nat)"/>
    <property type="match status" value="1"/>
</dbReference>
<organism evidence="8 9">
    <name type="scientific">Devosia marina</name>
    <dbReference type="NCBI Taxonomy" id="2683198"/>
    <lineage>
        <taxon>Bacteria</taxon>
        <taxon>Pseudomonadati</taxon>
        <taxon>Pseudomonadota</taxon>
        <taxon>Alphaproteobacteria</taxon>
        <taxon>Hyphomicrobiales</taxon>
        <taxon>Devosiaceae</taxon>
        <taxon>Devosia</taxon>
    </lineage>
</organism>
<evidence type="ECO:0000256" key="1">
    <source>
        <dbReference type="ARBA" id="ARBA00022654"/>
    </source>
</evidence>
<evidence type="ECO:0000256" key="6">
    <source>
        <dbReference type="RuleBase" id="RU361135"/>
    </source>
</evidence>
<evidence type="ECO:0000256" key="5">
    <source>
        <dbReference type="PROSITE-ProRule" id="PRU00533"/>
    </source>
</evidence>